<dbReference type="EMBL" id="JBHUDI010000008">
    <property type="protein sequence ID" value="MFD1564502.1"/>
    <property type="molecule type" value="Genomic_DNA"/>
</dbReference>
<reference evidence="3 4" key="1">
    <citation type="journal article" date="2019" name="Int. J. Syst. Evol. Microbiol.">
        <title>The Global Catalogue of Microorganisms (GCM) 10K type strain sequencing project: providing services to taxonomists for standard genome sequencing and annotation.</title>
        <authorList>
            <consortium name="The Broad Institute Genomics Platform"/>
            <consortium name="The Broad Institute Genome Sequencing Center for Infectious Disease"/>
            <person name="Wu L."/>
            <person name="Ma J."/>
        </authorList>
    </citation>
    <scope>NUCLEOTIDE SEQUENCE [LARGE SCALE GENOMIC DNA]</scope>
    <source>
        <strain evidence="3 4">CGMCC 1.12230</strain>
    </source>
</reference>
<proteinExistence type="predicted"/>
<organism evidence="3 4">
    <name type="scientific">Haloarchaeobius amylolyticus</name>
    <dbReference type="NCBI Taxonomy" id="1198296"/>
    <lineage>
        <taxon>Archaea</taxon>
        <taxon>Methanobacteriati</taxon>
        <taxon>Methanobacteriota</taxon>
        <taxon>Stenosarchaea group</taxon>
        <taxon>Halobacteria</taxon>
        <taxon>Halobacteriales</taxon>
        <taxon>Halorubellaceae</taxon>
        <taxon>Haloarchaeobius</taxon>
    </lineage>
</organism>
<evidence type="ECO:0000313" key="4">
    <source>
        <dbReference type="Proteomes" id="UP001597076"/>
    </source>
</evidence>
<dbReference type="InterPro" id="IPR003010">
    <property type="entry name" value="C-N_Hydrolase"/>
</dbReference>
<dbReference type="InterPro" id="IPR036526">
    <property type="entry name" value="C-N_Hydrolase_sf"/>
</dbReference>
<dbReference type="GO" id="GO:0016787">
    <property type="term" value="F:hydrolase activity"/>
    <property type="evidence" value="ECO:0007669"/>
    <property type="project" value="UniProtKB-KW"/>
</dbReference>
<protein>
    <submittedName>
        <fullName evidence="3">Carbon-nitrogen hydrolase family protein</fullName>
    </submittedName>
</protein>
<keyword evidence="4" id="KW-1185">Reference proteome</keyword>
<evidence type="ECO:0000313" key="3">
    <source>
        <dbReference type="EMBL" id="MFD1564502.1"/>
    </source>
</evidence>
<feature type="compositionally biased region" description="Basic and acidic residues" evidence="1">
    <location>
        <begin position="242"/>
        <end position="266"/>
    </location>
</feature>
<dbReference type="RefSeq" id="WP_390288097.1">
    <property type="nucleotide sequence ID" value="NZ_JBHUDI010000008.1"/>
</dbReference>
<dbReference type="PROSITE" id="PS50263">
    <property type="entry name" value="CN_HYDROLASE"/>
    <property type="match status" value="1"/>
</dbReference>
<dbReference type="Pfam" id="PF00795">
    <property type="entry name" value="CN_hydrolase"/>
    <property type="match status" value="1"/>
</dbReference>
<dbReference type="SUPFAM" id="SSF56317">
    <property type="entry name" value="Carbon-nitrogen hydrolase"/>
    <property type="match status" value="1"/>
</dbReference>
<feature type="domain" description="CN hydrolase" evidence="2">
    <location>
        <begin position="4"/>
        <end position="236"/>
    </location>
</feature>
<evidence type="ECO:0000259" key="2">
    <source>
        <dbReference type="PROSITE" id="PS50263"/>
    </source>
</evidence>
<feature type="region of interest" description="Disordered" evidence="1">
    <location>
        <begin position="242"/>
        <end position="274"/>
    </location>
</feature>
<dbReference type="Gene3D" id="3.60.110.10">
    <property type="entry name" value="Carbon-nitrogen hydrolase"/>
    <property type="match status" value="1"/>
</dbReference>
<dbReference type="Proteomes" id="UP001597076">
    <property type="component" value="Unassembled WGS sequence"/>
</dbReference>
<name>A0ABD6BHF0_9EURY</name>
<gene>
    <name evidence="3" type="ORF">ACFR99_13200</name>
</gene>
<dbReference type="CDD" id="cd07197">
    <property type="entry name" value="nitrilase"/>
    <property type="match status" value="1"/>
</dbReference>
<sequence length="274" mass="29072">MKRCTISIVQFESTLGPAADGTLDRMAETIAAADADLVVFPELATTGYHVFDEVLEVAEPVPGPTTEVLGAAAADAGTEVLFGMPARDGDDVYNCAVWIDADGDVRARYDKRHLWGDEATAYSAGDSYAVVDAPFGRVGIQICYDLNFPAASAALARAECDIVINISAWSVRMERDWHTLLPARAVEQGAYVIGCNRAGTEAGTTFCGHSTMIEPDGTTVVEMGAGAGQVAVTLDPGVVAAERARNPMRTDRPETDVDATRYDSSRSSDCSKPI</sequence>
<comment type="caution">
    <text evidence="3">The sequence shown here is derived from an EMBL/GenBank/DDBJ whole genome shotgun (WGS) entry which is preliminary data.</text>
</comment>
<dbReference type="PANTHER" id="PTHR23088">
    <property type="entry name" value="NITRILASE-RELATED"/>
    <property type="match status" value="1"/>
</dbReference>
<keyword evidence="3" id="KW-0378">Hydrolase</keyword>
<dbReference type="AlphaFoldDB" id="A0ABD6BHF0"/>
<evidence type="ECO:0000256" key="1">
    <source>
        <dbReference type="SAM" id="MobiDB-lite"/>
    </source>
</evidence>
<accession>A0ABD6BHF0</accession>
<dbReference type="PANTHER" id="PTHR23088:SF27">
    <property type="entry name" value="DEAMINATED GLUTATHIONE AMIDASE"/>
    <property type="match status" value="1"/>
</dbReference>